<organism evidence="13 14">
    <name type="scientific">Altericroceibacterium spongiae</name>
    <dbReference type="NCBI Taxonomy" id="2320269"/>
    <lineage>
        <taxon>Bacteria</taxon>
        <taxon>Pseudomonadati</taxon>
        <taxon>Pseudomonadota</taxon>
        <taxon>Alphaproteobacteria</taxon>
        <taxon>Sphingomonadales</taxon>
        <taxon>Erythrobacteraceae</taxon>
        <taxon>Altericroceibacterium</taxon>
    </lineage>
</organism>
<feature type="transmembrane region" description="Helical" evidence="10">
    <location>
        <begin position="110"/>
        <end position="127"/>
    </location>
</feature>
<evidence type="ECO:0000256" key="2">
    <source>
        <dbReference type="ARBA" id="ARBA00004922"/>
    </source>
</evidence>
<evidence type="ECO:0000256" key="10">
    <source>
        <dbReference type="RuleBase" id="RU367007"/>
    </source>
</evidence>
<dbReference type="InterPro" id="IPR027005">
    <property type="entry name" value="PMT-like"/>
</dbReference>
<dbReference type="GO" id="GO:0012505">
    <property type="term" value="C:endomembrane system"/>
    <property type="evidence" value="ECO:0007669"/>
    <property type="project" value="UniProtKB-SubCell"/>
</dbReference>
<evidence type="ECO:0000256" key="6">
    <source>
        <dbReference type="ARBA" id="ARBA00022692"/>
    </source>
</evidence>
<evidence type="ECO:0000256" key="1">
    <source>
        <dbReference type="ARBA" id="ARBA00004127"/>
    </source>
</evidence>
<protein>
    <recommendedName>
        <fullName evidence="9 10">Polyprenol-phosphate-mannose--protein mannosyltransferase</fullName>
        <ecNumber evidence="10">2.4.1.-</ecNumber>
    </recommendedName>
</protein>
<comment type="similarity">
    <text evidence="3 10">Belongs to the glycosyltransferase 39 family.</text>
</comment>
<dbReference type="InterPro" id="IPR003342">
    <property type="entry name" value="ArnT-like_N"/>
</dbReference>
<feature type="transmembrane region" description="Helical" evidence="10">
    <location>
        <begin position="331"/>
        <end position="349"/>
    </location>
</feature>
<comment type="caution">
    <text evidence="13">The sequence shown here is derived from an EMBL/GenBank/DDBJ whole genome shotgun (WGS) entry which is preliminary data.</text>
</comment>
<comment type="function">
    <text evidence="10">Protein O-mannosyltransferase that catalyzes the transfer of a single mannose residue from a polyprenol phospho-mannosyl lipidic donor to the hydroxyl group of selected serine and threonine residues in acceptor proteins.</text>
</comment>
<dbReference type="EMBL" id="RAPF01000003">
    <property type="protein sequence ID" value="RKF21864.1"/>
    <property type="molecule type" value="Genomic_DNA"/>
</dbReference>
<accession>A0A420EMM6</accession>
<dbReference type="Proteomes" id="UP000284395">
    <property type="component" value="Unassembled WGS sequence"/>
</dbReference>
<dbReference type="Pfam" id="PF16192">
    <property type="entry name" value="PMT_4TMC"/>
    <property type="match status" value="1"/>
</dbReference>
<dbReference type="GO" id="GO:0004169">
    <property type="term" value="F:dolichyl-phosphate-mannose-protein mannosyltransferase activity"/>
    <property type="evidence" value="ECO:0007669"/>
    <property type="project" value="UniProtKB-UniRule"/>
</dbReference>
<evidence type="ECO:0000313" key="13">
    <source>
        <dbReference type="EMBL" id="RKF21864.1"/>
    </source>
</evidence>
<evidence type="ECO:0000313" key="14">
    <source>
        <dbReference type="Proteomes" id="UP000284395"/>
    </source>
</evidence>
<keyword evidence="6 10" id="KW-0812">Transmembrane</keyword>
<dbReference type="Pfam" id="PF02366">
    <property type="entry name" value="PMT"/>
    <property type="match status" value="1"/>
</dbReference>
<evidence type="ECO:0000259" key="11">
    <source>
        <dbReference type="Pfam" id="PF02366"/>
    </source>
</evidence>
<feature type="transmembrane region" description="Helical" evidence="10">
    <location>
        <begin position="85"/>
        <end position="103"/>
    </location>
</feature>
<comment type="pathway">
    <text evidence="2 10">Protein modification; protein glycosylation.</text>
</comment>
<keyword evidence="10" id="KW-1003">Cell membrane</keyword>
<evidence type="ECO:0000256" key="8">
    <source>
        <dbReference type="ARBA" id="ARBA00023136"/>
    </source>
</evidence>
<dbReference type="EC" id="2.4.1.-" evidence="10"/>
<keyword evidence="4 10" id="KW-0328">Glycosyltransferase</keyword>
<evidence type="ECO:0000256" key="5">
    <source>
        <dbReference type="ARBA" id="ARBA00022679"/>
    </source>
</evidence>
<evidence type="ECO:0000256" key="4">
    <source>
        <dbReference type="ARBA" id="ARBA00022676"/>
    </source>
</evidence>
<reference evidence="13 14" key="1">
    <citation type="submission" date="2018-09" db="EMBL/GenBank/DDBJ databases">
        <title>Altererythrobacter spongiae sp. nov., isolated from a marine sponge.</title>
        <authorList>
            <person name="Zhuang L."/>
            <person name="Luo L."/>
        </authorList>
    </citation>
    <scope>NUCLEOTIDE SEQUENCE [LARGE SCALE GENOMIC DNA]</scope>
    <source>
        <strain evidence="13 14">HN-Y73</strain>
    </source>
</reference>
<dbReference type="PANTHER" id="PTHR10050:SF46">
    <property type="entry name" value="PROTEIN O-MANNOSYL-TRANSFERASE 2"/>
    <property type="match status" value="1"/>
</dbReference>
<feature type="domain" description="ArnT-like N-terminal" evidence="11">
    <location>
        <begin position="44"/>
        <end position="242"/>
    </location>
</feature>
<keyword evidence="14" id="KW-1185">Reference proteome</keyword>
<comment type="subcellular location">
    <subcellularLocation>
        <location evidence="10">Cell membrane</location>
    </subcellularLocation>
    <subcellularLocation>
        <location evidence="1">Endomembrane system</location>
        <topology evidence="1">Multi-pass membrane protein</topology>
    </subcellularLocation>
</comment>
<feature type="transmembrane region" description="Helical" evidence="10">
    <location>
        <begin position="385"/>
        <end position="404"/>
    </location>
</feature>
<feature type="domain" description="Protein O-mannosyl-transferase C-terminal four TM" evidence="12">
    <location>
        <begin position="252"/>
        <end position="424"/>
    </location>
</feature>
<dbReference type="AlphaFoldDB" id="A0A420EMM6"/>
<evidence type="ECO:0000256" key="7">
    <source>
        <dbReference type="ARBA" id="ARBA00022989"/>
    </source>
</evidence>
<dbReference type="UniPathway" id="UPA00378"/>
<keyword evidence="8 10" id="KW-0472">Membrane</keyword>
<name>A0A420EMM6_9SPHN</name>
<dbReference type="OrthoDB" id="9776737at2"/>
<evidence type="ECO:0000256" key="3">
    <source>
        <dbReference type="ARBA" id="ARBA00007222"/>
    </source>
</evidence>
<keyword evidence="7 10" id="KW-1133">Transmembrane helix</keyword>
<evidence type="ECO:0000256" key="9">
    <source>
        <dbReference type="ARBA" id="ARBA00093617"/>
    </source>
</evidence>
<feature type="transmembrane region" description="Helical" evidence="10">
    <location>
        <begin position="133"/>
        <end position="153"/>
    </location>
</feature>
<sequence>MNRSALRERGPVLASLLLTLAFGLLCFVRLATPSTIYFDETYYPAAARAILHLSRQLNPEHPMVGKELIAAGIALYGNNAFGWRFFPALFGTLALFAAMRALWFATLSRFATLAGGWLLATGFMLFVQSRIAMLDIFMVCFVMIALWMCAAAMREAERARWRLIIAGIALGCAMGSKWNAVPVAILPGVAFLAIRAKHAGWRVLFSTRGAPIPGISLAEATLWLGLLPLAVYWLTYWPAFLMAYDPVSPWGFIGTHRHMIALQESTGKLSHPYRSEWYQWVLNLKPIWYLYREADGAQRGIFMVGNPLTMLIGLPALLWCVWAGLFRDHRAALAVSILYAASLGLWVIAPKPVQFYFHYLLPGCFLLAALAIALDRLWQAGWRKVSLAVLAASAALFAFFYPILSAAPLAGEQSFRLWNWLPGWV</sequence>
<keyword evidence="5 10" id="KW-0808">Transferase</keyword>
<feature type="transmembrane region" description="Helical" evidence="10">
    <location>
        <begin position="300"/>
        <end position="324"/>
    </location>
</feature>
<dbReference type="RefSeq" id="WP_120324272.1">
    <property type="nucleotide sequence ID" value="NZ_RAPF01000003.1"/>
</dbReference>
<evidence type="ECO:0000259" key="12">
    <source>
        <dbReference type="Pfam" id="PF16192"/>
    </source>
</evidence>
<dbReference type="GO" id="GO:0005886">
    <property type="term" value="C:plasma membrane"/>
    <property type="evidence" value="ECO:0007669"/>
    <property type="project" value="UniProtKB-SubCell"/>
</dbReference>
<feature type="transmembrane region" description="Helical" evidence="10">
    <location>
        <begin position="217"/>
        <end position="236"/>
    </location>
</feature>
<proteinExistence type="inferred from homology"/>
<gene>
    <name evidence="13" type="ORF">D6851_07570</name>
</gene>
<dbReference type="InterPro" id="IPR032421">
    <property type="entry name" value="PMT_4TMC"/>
</dbReference>
<feature type="transmembrane region" description="Helical" evidence="10">
    <location>
        <begin position="355"/>
        <end position="373"/>
    </location>
</feature>
<dbReference type="PANTHER" id="PTHR10050">
    <property type="entry name" value="DOLICHYL-PHOSPHATE-MANNOSE--PROTEIN MANNOSYLTRANSFERASE"/>
    <property type="match status" value="1"/>
</dbReference>